<sequence length="107" mass="12479">MKTIFEIIRPFNNQRPKSFGEKMEEMSYPVSAVLDIAEEYADQFIPKWIPCKFGDPLTKGRYMLYVFNQDTGIGDEININITKEVDEVNYFFATHYYKIVEPGAPKP</sequence>
<reference evidence="1 2" key="1">
    <citation type="submission" date="2016-03" db="EMBL/GenBank/DDBJ databases">
        <title>Complete genome sequence of Pedobacter cryoconitis PAMC 27485.</title>
        <authorList>
            <person name="Lee J."/>
            <person name="Kim O.-S."/>
        </authorList>
    </citation>
    <scope>NUCLEOTIDE SEQUENCE [LARGE SCALE GENOMIC DNA]</scope>
    <source>
        <strain evidence="1 2">PAMC 27485</strain>
    </source>
</reference>
<accession>A0A127VHZ5</accession>
<dbReference type="KEGG" id="pcm:AY601_4072"/>
<gene>
    <name evidence="1" type="ORF">AY601_4072</name>
</gene>
<name>A0A127VHZ5_9SPHI</name>
<evidence type="ECO:0000313" key="1">
    <source>
        <dbReference type="EMBL" id="AMQ00923.1"/>
    </source>
</evidence>
<dbReference type="EMBL" id="CP014504">
    <property type="protein sequence ID" value="AMQ00923.1"/>
    <property type="molecule type" value="Genomic_DNA"/>
</dbReference>
<organism evidence="1 2">
    <name type="scientific">Pedobacter cryoconitis</name>
    <dbReference type="NCBI Taxonomy" id="188932"/>
    <lineage>
        <taxon>Bacteria</taxon>
        <taxon>Pseudomonadati</taxon>
        <taxon>Bacteroidota</taxon>
        <taxon>Sphingobacteriia</taxon>
        <taxon>Sphingobacteriales</taxon>
        <taxon>Sphingobacteriaceae</taxon>
        <taxon>Pedobacter</taxon>
    </lineage>
</organism>
<dbReference type="AlphaFoldDB" id="A0A127VHZ5"/>
<keyword evidence="2" id="KW-1185">Reference proteome</keyword>
<proteinExistence type="predicted"/>
<protein>
    <submittedName>
        <fullName evidence="1">Uncharacterized protein</fullName>
    </submittedName>
</protein>
<dbReference type="PATRIC" id="fig|188932.3.peg.4228"/>
<evidence type="ECO:0000313" key="2">
    <source>
        <dbReference type="Proteomes" id="UP000071561"/>
    </source>
</evidence>
<dbReference type="RefSeq" id="WP_068404447.1">
    <property type="nucleotide sequence ID" value="NZ_CP014504.1"/>
</dbReference>
<dbReference type="Proteomes" id="UP000071561">
    <property type="component" value="Chromosome"/>
</dbReference>